<dbReference type="Proteomes" id="UP000712713">
    <property type="component" value="Unassembled WGS sequence"/>
</dbReference>
<dbReference type="AlphaFoldDB" id="A0A921ES11"/>
<comment type="caution">
    <text evidence="1">The sequence shown here is derived from an EMBL/GenBank/DDBJ whole genome shotgun (WGS) entry which is preliminary data.</text>
</comment>
<evidence type="ECO:0000313" key="1">
    <source>
        <dbReference type="EMBL" id="HJE52456.1"/>
    </source>
</evidence>
<organism evidence="1 2">
    <name type="scientific">Tessaracoccus flavescens</name>
    <dbReference type="NCBI Taxonomy" id="399497"/>
    <lineage>
        <taxon>Bacteria</taxon>
        <taxon>Bacillati</taxon>
        <taxon>Actinomycetota</taxon>
        <taxon>Actinomycetes</taxon>
        <taxon>Propionibacteriales</taxon>
        <taxon>Propionibacteriaceae</taxon>
        <taxon>Tessaracoccus</taxon>
    </lineage>
</organism>
<reference evidence="1" key="2">
    <citation type="submission" date="2021-09" db="EMBL/GenBank/DDBJ databases">
        <authorList>
            <person name="Gilroy R."/>
        </authorList>
    </citation>
    <scope>NUCLEOTIDE SEQUENCE</scope>
    <source>
        <strain evidence="1">ChiGjej3B3-7470</strain>
    </source>
</reference>
<reference evidence="1" key="1">
    <citation type="journal article" date="2021" name="PeerJ">
        <title>Extensive microbial diversity within the chicken gut microbiome revealed by metagenomics and culture.</title>
        <authorList>
            <person name="Gilroy R."/>
            <person name="Ravi A."/>
            <person name="Getino M."/>
            <person name="Pursley I."/>
            <person name="Horton D.L."/>
            <person name="Alikhan N.F."/>
            <person name="Baker D."/>
            <person name="Gharbi K."/>
            <person name="Hall N."/>
            <person name="Watson M."/>
            <person name="Adriaenssens E.M."/>
            <person name="Foster-Nyarko E."/>
            <person name="Jarju S."/>
            <person name="Secka A."/>
            <person name="Antonio M."/>
            <person name="Oren A."/>
            <person name="Chaudhuri R.R."/>
            <person name="La Ragione R."/>
            <person name="Hildebrand F."/>
            <person name="Pallen M.J."/>
        </authorList>
    </citation>
    <scope>NUCLEOTIDE SEQUENCE</scope>
    <source>
        <strain evidence="1">ChiGjej3B3-7470</strain>
    </source>
</reference>
<evidence type="ECO:0000313" key="2">
    <source>
        <dbReference type="Proteomes" id="UP000712713"/>
    </source>
</evidence>
<dbReference type="EMBL" id="DYZF01000277">
    <property type="protein sequence ID" value="HJE52456.1"/>
    <property type="molecule type" value="Genomic_DNA"/>
</dbReference>
<dbReference type="InterPro" id="IPR012348">
    <property type="entry name" value="RNR-like"/>
</dbReference>
<accession>A0A921ES11</accession>
<name>A0A921ES11_9ACTN</name>
<proteinExistence type="predicted"/>
<protein>
    <submittedName>
        <fullName evidence="1">Uncharacterized protein</fullName>
    </submittedName>
</protein>
<dbReference type="GO" id="GO:0016491">
    <property type="term" value="F:oxidoreductase activity"/>
    <property type="evidence" value="ECO:0007669"/>
    <property type="project" value="InterPro"/>
</dbReference>
<gene>
    <name evidence="1" type="ORF">K8V15_10875</name>
</gene>
<dbReference type="Gene3D" id="1.10.620.20">
    <property type="entry name" value="Ribonucleotide Reductase, subunit A"/>
    <property type="match status" value="1"/>
</dbReference>
<sequence length="289" mass="32386">MTQRVAAEHPAGYRNGRLHFEPKYKVLTTDFDVEAYTKEARGRIAVDADAVELDGEARADLHFLWRMEAAALGDMRAMLASWTGNEARITAFLATWAYERYWNARAARDLLEAVGEPTPELPPLEGLRPKLRHAYVENLLPIVAPVIGLVVREPATAGHMARMAVHEGALQVGYQALLPRLDGAARDVVAEIIDRRRTFIDFFRQEAVARIGRSSAERWSARVSLAWPWSSLRPDAVFHPDEGPRLRSLLREQRSRSALATSDAEIGHLLPGRPMPTMAAVRRSVRRKG</sequence>